<dbReference type="KEGG" id="bsto:C0V70_07525"/>
<proteinExistence type="predicted"/>
<keyword evidence="2" id="KW-1185">Reference proteome</keyword>
<protein>
    <submittedName>
        <fullName evidence="1">Uncharacterized protein</fullName>
    </submittedName>
</protein>
<gene>
    <name evidence="1" type="ORF">C0V70_07525</name>
</gene>
<name>A0A2K9NR27_BACTC</name>
<evidence type="ECO:0000313" key="2">
    <source>
        <dbReference type="Proteomes" id="UP000235584"/>
    </source>
</evidence>
<reference evidence="1 2" key="1">
    <citation type="submission" date="2018-01" db="EMBL/GenBank/DDBJ databases">
        <title>Complete genome sequence of Bacteriovorax stolpii DSM12778.</title>
        <authorList>
            <person name="Tang B."/>
            <person name="Chang J."/>
        </authorList>
    </citation>
    <scope>NUCLEOTIDE SEQUENCE [LARGE SCALE GENOMIC DNA]</scope>
    <source>
        <strain evidence="1 2">DSM 12778</strain>
    </source>
</reference>
<dbReference type="Proteomes" id="UP000235584">
    <property type="component" value="Chromosome"/>
</dbReference>
<dbReference type="EMBL" id="CP025704">
    <property type="protein sequence ID" value="AUN97958.1"/>
    <property type="molecule type" value="Genomic_DNA"/>
</dbReference>
<dbReference type="OrthoDB" id="5298640at2"/>
<organism evidence="1 2">
    <name type="scientific">Bacteriovorax stolpii</name>
    <name type="common">Bdellovibrio stolpii</name>
    <dbReference type="NCBI Taxonomy" id="960"/>
    <lineage>
        <taxon>Bacteria</taxon>
        <taxon>Pseudomonadati</taxon>
        <taxon>Bdellovibrionota</taxon>
        <taxon>Bacteriovoracia</taxon>
        <taxon>Bacteriovoracales</taxon>
        <taxon>Bacteriovoracaceae</taxon>
        <taxon>Bacteriovorax</taxon>
    </lineage>
</organism>
<sequence>MKKKRIQYNELNEEIYTPKYWTKARLIVIGFILLFLGFMVNFSLEERVNKFLQTKLGQNPSCPIQFEKVELSYLMPKVVMRKPVILGACFGQYNNRLEFQDIKVAFHSPSFYPVGLRLHVEARSGKSYINLYPVLSVFTQNVKIEKTRVDTQLFAPMTEANLSPIAGTLSIEGFFEFKSGTLHDGEVDIVSRNFSLPSQNIKGFELTQINLETLNISAKFDDPSNISIERIQIGKNNAPVELNLKGKIRVNEADFMGSILNLSGNMKLTNYILTNFAFLKLFLPESNTSGNYQLKVNGPLRNPGAPQIL</sequence>
<accession>A0A2K9NR27</accession>
<dbReference type="AlphaFoldDB" id="A0A2K9NR27"/>
<dbReference type="RefSeq" id="WP_102243251.1">
    <property type="nucleotide sequence ID" value="NZ_CP025704.1"/>
</dbReference>
<evidence type="ECO:0000313" key="1">
    <source>
        <dbReference type="EMBL" id="AUN97958.1"/>
    </source>
</evidence>